<sequence length="1830" mass="192004">MSMIDIGTATGKVRIEYESAGAAKVTKEFESIKKQSQGSVSSFATWAEKIGMNSGALKQYNDIQKQVNEATKAAKTFEQNLANVRQRSNSTFKQNFNANMLQIASQKSLADIKKIAAQAEKELPMALAQAGSKSASEFSKTFERQGILGVQKSSSKIGQIAGSAMGVALKGGALAAAGVAAAAVAGVGYTLTQGFSRLERIDSANFKLKALGHSGKEVQTIMKSANEAVDKTAYSLDSAATIAAQAVAAGIKPGKQLTQYISNVADSAAIANVSLDQMGGIFNGIVATNRVYIGDLSALGNLGIPIIQALAKEYGVTEAKLSDMVTKGEVDSAHFLSAINNNFSGAAKKMGESISGAAANMKTAIARLGANFLAPLFGQVGSGDQGNAIALAIAKIQQGIDGLSNFLKSHQKGLIDFWAGIGKAALIVGRVILDVASFISDAVVKITEVFGDVVGWGAQAAAAIADTFGGDGVAKNIREFADNMHNLGTGLRENRDKNLPKFFQKLDDGWAAINNWSDATKKAADETADMGDDAGSAAPKVQTFTEALEALGVTVDATRKGIEGSNEDFEEFLKTLADKKAPQDLIDTVKNLRKSFDESGRGAKQFADAVQKLSDKTVSADDKANSLIEALRTLGVIPAGSALEDYNKTLGEITDAQANLVDVLDATGGALINQNGEINTSTKNGQSLFETIEKAQKALFTLAASGEANPQETWQRTHDGLLLVLNDFGIFGDQAEELIKKYLSDPHDFEVVYGAKNYGPVQQQMESLFLQVEAAKKNGDNKIEFGLNIDQANAEDLKKQVEDLGGIWKQYDPITGTAIVDIPSNVDITAKREAYEKIWNKDPAKLDSELNVTTKANDIVNEVTGGPGNSLHIPTVLDVQNPEVVPGGKPGPANDAAPQGPPLFQGPGLDPKTGKPYPLPPGPFNPKSQTPSDALVPDDLGGLLGGDGSYTLSEDQKKQLIDLANNKDALNKALSENPAIAEQLQGLVDQANAQGENMGTAFAHGILQSDEEIKRALLQLATMAGDYLGNSPAKYGPLAGKGWTLERGKTFTKAWAQGISSQAGVAKSATAGMVQSSVMPFDDQFAQFVKDMQEFSDFGKHILDFVSQIGDIAFSSLTLANDLSGGRLFPKSYVNDPDAKKQGGRLPAWNPQGTQGKPSTGGQKGAAPGALPPNANQQQIADYITKKAMSLGYSRKQADDFVIQAFGESHLDPTASNPAGWEGIFQFDKPTWQSAGGGDMHDAQKNIDNYFNLASQRGLTPENFTAGSQLGTQVSIGGPWHPENAAKGHLDAAKKGAQKYIDGYAESVVTATQDAAVSAAAQAVQNPGSYGIPDVAVGKNTDVVVPYGGQGFPSWVYDVANAFGIEASTYLGHQTNGANGKIASGPVAPNPQGLNRGIDWRPKGLAVNSKEGAARLDAFAKFLQGSGMAEQVIWQNPVSGEKFGYPFNADFSQNYPGHQDHLHSRFSAPVALPPGFAADGQTRTAGTNTPVPVTISPTGQQGTIPVEPTGAFTQGFGLGLPDALNQLAQNDSQFAQAVLASRGVGGGFTQDQVVPLLQHLDSMIADQNNLNTPTSKQTVSALDTIRGGLMSNYGLKEGESPLDTAQTVANGVSSIASDVFGVFDSTLKSIESAKNIGDTLVRGIGNTEDIYNIVDNVQSFIELGSKIAQTVSDVAGFASSLVGAAGSGDPSGGSSGVAMALGAISGISGIVSQALSAVNAGIDLAQEGYRLVTKYVGRALTSWLGFPGASDMKFLLDEVTGQLQAYTSENPQMKHTFNTLGRELGGSYGTRVGAQNSFYIYQGPGQDPRDTMTDAMFAVKSSGQGALGYG</sequence>
<feature type="domain" description="Tape measure protein N-terminal" evidence="4">
    <location>
        <begin position="195"/>
        <end position="371"/>
    </location>
</feature>
<feature type="coiled-coil region" evidence="2">
    <location>
        <begin position="60"/>
        <end position="87"/>
    </location>
</feature>
<feature type="compositionally biased region" description="Polar residues" evidence="3">
    <location>
        <begin position="1151"/>
        <end position="1161"/>
    </location>
</feature>
<protein>
    <submittedName>
        <fullName evidence="5">Tape measure protein</fullName>
    </submittedName>
</protein>
<dbReference type="Proteomes" id="UP000240246">
    <property type="component" value="Segment"/>
</dbReference>
<evidence type="ECO:0000313" key="6">
    <source>
        <dbReference type="Proteomes" id="UP000240246"/>
    </source>
</evidence>
<evidence type="ECO:0000259" key="4">
    <source>
        <dbReference type="Pfam" id="PF20155"/>
    </source>
</evidence>
<keyword evidence="1" id="KW-1245">Viral tail assembly</keyword>
<dbReference type="GO" id="GO:0098003">
    <property type="term" value="P:viral tail assembly"/>
    <property type="evidence" value="ECO:0007669"/>
    <property type="project" value="UniProtKB-KW"/>
</dbReference>
<organism evidence="5 6">
    <name type="scientific">Mycobacterium phage Cuke</name>
    <dbReference type="NCBI Taxonomy" id="2079417"/>
    <lineage>
        <taxon>Viruses</taxon>
        <taxon>Duplodnaviria</taxon>
        <taxon>Heunggongvirae</taxon>
        <taxon>Uroviricota</taxon>
        <taxon>Caudoviricetes</taxon>
        <taxon>Cukevirus</taxon>
        <taxon>Cukevirus cuke</taxon>
    </lineage>
</organism>
<proteinExistence type="predicted"/>
<dbReference type="SUPFAM" id="SSF53955">
    <property type="entry name" value="Lysozyme-like"/>
    <property type="match status" value="1"/>
</dbReference>
<feature type="region of interest" description="Disordered" evidence="3">
    <location>
        <begin position="881"/>
        <end position="942"/>
    </location>
</feature>
<keyword evidence="6" id="KW-1185">Reference proteome</keyword>
<keyword evidence="2" id="KW-0175">Coiled coil</keyword>
<keyword evidence="1" id="KW-1188">Viral release from host cell</keyword>
<feature type="region of interest" description="Disordered" evidence="3">
    <location>
        <begin position="1134"/>
        <end position="1174"/>
    </location>
</feature>
<dbReference type="SUPFAM" id="SSF58104">
    <property type="entry name" value="Methyl-accepting chemotaxis protein (MCP) signaling domain"/>
    <property type="match status" value="1"/>
</dbReference>
<evidence type="ECO:0000256" key="1">
    <source>
        <dbReference type="ARBA" id="ARBA00022465"/>
    </source>
</evidence>
<dbReference type="InterPro" id="IPR023346">
    <property type="entry name" value="Lysozyme-like_dom_sf"/>
</dbReference>
<name>A0A2L1IWU0_9CAUD</name>
<dbReference type="Pfam" id="PF20155">
    <property type="entry name" value="TMP_3"/>
    <property type="match status" value="1"/>
</dbReference>
<evidence type="ECO:0000313" key="5">
    <source>
        <dbReference type="EMBL" id="AVD99638.1"/>
    </source>
</evidence>
<feature type="compositionally biased region" description="Low complexity" evidence="3">
    <location>
        <begin position="1165"/>
        <end position="1174"/>
    </location>
</feature>
<accession>A0A2L1IWU0</accession>
<dbReference type="EMBL" id="MG757156">
    <property type="protein sequence ID" value="AVD99638.1"/>
    <property type="molecule type" value="Genomic_DNA"/>
</dbReference>
<reference evidence="6" key="1">
    <citation type="submission" date="2018-01" db="EMBL/GenBank/DDBJ databases">
        <authorList>
            <person name="Gaut B.S."/>
            <person name="Morton B.R."/>
            <person name="Clegg M.T."/>
            <person name="Duvall M.R."/>
        </authorList>
    </citation>
    <scope>NUCLEOTIDE SEQUENCE [LARGE SCALE GENOMIC DNA]</scope>
</reference>
<feature type="compositionally biased region" description="Low complexity" evidence="3">
    <location>
        <begin position="902"/>
        <end position="911"/>
    </location>
</feature>
<dbReference type="InterPro" id="IPR013491">
    <property type="entry name" value="Tape_meas_N"/>
</dbReference>
<evidence type="ECO:0000256" key="3">
    <source>
        <dbReference type="SAM" id="MobiDB-lite"/>
    </source>
</evidence>
<evidence type="ECO:0000256" key="2">
    <source>
        <dbReference type="SAM" id="Coils"/>
    </source>
</evidence>
<gene>
    <name evidence="5" type="ORF">SEA_CUKE_20</name>
</gene>